<name>A0A061G8E5_THECC</name>
<dbReference type="InterPro" id="IPR013103">
    <property type="entry name" value="RVT_2"/>
</dbReference>
<dbReference type="eggNOG" id="KOG0017">
    <property type="taxonomic scope" value="Eukaryota"/>
</dbReference>
<feature type="domain" description="Reverse transcriptase Ty1/copia-type" evidence="2">
    <location>
        <begin position="173"/>
        <end position="290"/>
    </location>
</feature>
<dbReference type="AlphaFoldDB" id="A0A061G8E5"/>
<dbReference type="Pfam" id="PF07727">
    <property type="entry name" value="RVT_2"/>
    <property type="match status" value="1"/>
</dbReference>
<accession>A0A061G8E5</accession>
<evidence type="ECO:0000259" key="2">
    <source>
        <dbReference type="Pfam" id="PF07727"/>
    </source>
</evidence>
<keyword evidence="1" id="KW-0175">Coiled coil</keyword>
<keyword evidence="4" id="KW-1185">Reference proteome</keyword>
<reference evidence="3 4" key="1">
    <citation type="journal article" date="2013" name="Genome Biol.">
        <title>The genome sequence of the most widely cultivated cacao type and its use to identify candidate genes regulating pod color.</title>
        <authorList>
            <person name="Motamayor J.C."/>
            <person name="Mockaitis K."/>
            <person name="Schmutz J."/>
            <person name="Haiminen N."/>
            <person name="Iii D.L."/>
            <person name="Cornejo O."/>
            <person name="Findley S.D."/>
            <person name="Zheng P."/>
            <person name="Utro F."/>
            <person name="Royaert S."/>
            <person name="Saski C."/>
            <person name="Jenkins J."/>
            <person name="Podicheti R."/>
            <person name="Zhao M."/>
            <person name="Scheffler B.E."/>
            <person name="Stack J.C."/>
            <person name="Feltus F.A."/>
            <person name="Mustiga G.M."/>
            <person name="Amores F."/>
            <person name="Phillips W."/>
            <person name="Marelli J.P."/>
            <person name="May G.D."/>
            <person name="Shapiro H."/>
            <person name="Ma J."/>
            <person name="Bustamante C.D."/>
            <person name="Schnell R.J."/>
            <person name="Main D."/>
            <person name="Gilbert D."/>
            <person name="Parida L."/>
            <person name="Kuhn D.N."/>
        </authorList>
    </citation>
    <scope>NUCLEOTIDE SEQUENCE [LARGE SCALE GENOMIC DNA]</scope>
    <source>
        <strain evidence="4">cv. Matina 1-6</strain>
    </source>
</reference>
<dbReference type="InParanoid" id="A0A061G8E5"/>
<evidence type="ECO:0000313" key="3">
    <source>
        <dbReference type="EMBL" id="EOY25851.1"/>
    </source>
</evidence>
<feature type="coiled-coil region" evidence="1">
    <location>
        <begin position="29"/>
        <end position="70"/>
    </location>
</feature>
<dbReference type="PANTHER" id="PTHR11439">
    <property type="entry name" value="GAG-POL-RELATED RETROTRANSPOSON"/>
    <property type="match status" value="1"/>
</dbReference>
<dbReference type="PANTHER" id="PTHR11439:SF503">
    <property type="entry name" value="CYSTEINE-RICH RLK (RECEPTOR-LIKE PROTEIN KINASE) 8"/>
    <property type="match status" value="1"/>
</dbReference>
<dbReference type="STRING" id="3641.A0A061G8E5"/>
<dbReference type="EMBL" id="CM001884">
    <property type="protein sequence ID" value="EOY25851.1"/>
    <property type="molecule type" value="Genomic_DNA"/>
</dbReference>
<organism evidence="3 4">
    <name type="scientific">Theobroma cacao</name>
    <name type="common">Cacao</name>
    <name type="synonym">Cocoa</name>
    <dbReference type="NCBI Taxonomy" id="3641"/>
    <lineage>
        <taxon>Eukaryota</taxon>
        <taxon>Viridiplantae</taxon>
        <taxon>Streptophyta</taxon>
        <taxon>Embryophyta</taxon>
        <taxon>Tracheophyta</taxon>
        <taxon>Spermatophyta</taxon>
        <taxon>Magnoliopsida</taxon>
        <taxon>eudicotyledons</taxon>
        <taxon>Gunneridae</taxon>
        <taxon>Pentapetalae</taxon>
        <taxon>rosids</taxon>
        <taxon>malvids</taxon>
        <taxon>Malvales</taxon>
        <taxon>Malvaceae</taxon>
        <taxon>Byttnerioideae</taxon>
        <taxon>Theobroma</taxon>
    </lineage>
</organism>
<evidence type="ECO:0000256" key="1">
    <source>
        <dbReference type="SAM" id="Coils"/>
    </source>
</evidence>
<dbReference type="HOGENOM" id="CLU_662933_0_0_1"/>
<sequence length="415" mass="46630">MGNLCSISISTGDTVPRCCHCIVGEASYTSKLEDNLKALKKELAKLNARRDDVNRRVDLAEQQHMELLNEVQLWLSSVQAAGAEAEEMIENAPQAVRDTRSLEDIYSRCNEALAEPANFKQAKLKDHWKSAMDAEMQMITKNETWTLVDRPTDKNIIKVKWIYRTKLNPDGSAPKAWNKRIDDHFKNQGFQRSMNESTLYVKKENGSALLIVALYGDDLLISGPKGKYLTKFKAQMQKVFEITDLGEMTYFLGMEIIQSAREVVLHQGNYAKDLLNRFNMGGCKAVSTPLSTSAKFCKDDGTAKANGQLYRSIIGSLLYLVVTRPDIMFATCLVSRFMQDPSEIHFATAKRVVAQSTAEAEYIACLAAANHALWLRKLLVELGFKQVKGTLMNVDNQSAIAIVKNLVQHERTKHI</sequence>
<protein>
    <recommendedName>
        <fullName evidence="2">Reverse transcriptase Ty1/copia-type domain-containing protein</fullName>
    </recommendedName>
</protein>
<gene>
    <name evidence="3" type="ORF">TCM_027216</name>
</gene>
<dbReference type="CDD" id="cd09272">
    <property type="entry name" value="RNase_HI_RT_Ty1"/>
    <property type="match status" value="1"/>
</dbReference>
<proteinExistence type="predicted"/>
<dbReference type="Gramene" id="EOY25851">
    <property type="protein sequence ID" value="EOY25851"/>
    <property type="gene ID" value="TCM_027216"/>
</dbReference>
<evidence type="ECO:0000313" key="4">
    <source>
        <dbReference type="Proteomes" id="UP000026915"/>
    </source>
</evidence>
<dbReference type="Proteomes" id="UP000026915">
    <property type="component" value="Chromosome 6"/>
</dbReference>